<evidence type="ECO:0000313" key="1">
    <source>
        <dbReference type="EMBL" id="KAJ7532758.1"/>
    </source>
</evidence>
<comment type="caution">
    <text evidence="1">The sequence shown here is derived from an EMBL/GenBank/DDBJ whole genome shotgun (WGS) entry which is preliminary data.</text>
</comment>
<keyword evidence="2" id="KW-1185">Reference proteome</keyword>
<protein>
    <submittedName>
        <fullName evidence="1">Uncharacterized protein</fullName>
    </submittedName>
</protein>
<dbReference type="EMBL" id="CM055104">
    <property type="protein sequence ID" value="KAJ7532758.1"/>
    <property type="molecule type" value="Genomic_DNA"/>
</dbReference>
<accession>A0ACC2BSM2</accession>
<gene>
    <name evidence="1" type="ORF">O6H91_13G018700</name>
</gene>
<sequence length="101" mass="11184">MRLKPHINAGSVKAVIAFWKQPTCLVLLELTEADRTLHRLVPALLVVQKSWKRIQDLLVQACRKLIGFMVMTFGAVTPSPVPLRIGGVYPHPSGVQVQCSN</sequence>
<evidence type="ECO:0000313" key="2">
    <source>
        <dbReference type="Proteomes" id="UP001162992"/>
    </source>
</evidence>
<proteinExistence type="predicted"/>
<name>A0ACC2BSM2_DIPCM</name>
<organism evidence="1 2">
    <name type="scientific">Diphasiastrum complanatum</name>
    <name type="common">Issler's clubmoss</name>
    <name type="synonym">Lycopodium complanatum</name>
    <dbReference type="NCBI Taxonomy" id="34168"/>
    <lineage>
        <taxon>Eukaryota</taxon>
        <taxon>Viridiplantae</taxon>
        <taxon>Streptophyta</taxon>
        <taxon>Embryophyta</taxon>
        <taxon>Tracheophyta</taxon>
        <taxon>Lycopodiopsida</taxon>
        <taxon>Lycopodiales</taxon>
        <taxon>Lycopodiaceae</taxon>
        <taxon>Lycopodioideae</taxon>
        <taxon>Diphasiastrum</taxon>
    </lineage>
</organism>
<dbReference type="Proteomes" id="UP001162992">
    <property type="component" value="Chromosome 13"/>
</dbReference>
<reference evidence="2" key="1">
    <citation type="journal article" date="2024" name="Proc. Natl. Acad. Sci. U.S.A.">
        <title>Extraordinary preservation of gene collinearity over three hundred million years revealed in homosporous lycophytes.</title>
        <authorList>
            <person name="Li C."/>
            <person name="Wickell D."/>
            <person name="Kuo L.Y."/>
            <person name="Chen X."/>
            <person name="Nie B."/>
            <person name="Liao X."/>
            <person name="Peng D."/>
            <person name="Ji J."/>
            <person name="Jenkins J."/>
            <person name="Williams M."/>
            <person name="Shu S."/>
            <person name="Plott C."/>
            <person name="Barry K."/>
            <person name="Rajasekar S."/>
            <person name="Grimwood J."/>
            <person name="Han X."/>
            <person name="Sun S."/>
            <person name="Hou Z."/>
            <person name="He W."/>
            <person name="Dai G."/>
            <person name="Sun C."/>
            <person name="Schmutz J."/>
            <person name="Leebens-Mack J.H."/>
            <person name="Li F.W."/>
            <person name="Wang L."/>
        </authorList>
    </citation>
    <scope>NUCLEOTIDE SEQUENCE [LARGE SCALE GENOMIC DNA]</scope>
    <source>
        <strain evidence="2">cv. PW_Plant_1</strain>
    </source>
</reference>